<feature type="transmembrane region" description="Helical" evidence="1">
    <location>
        <begin position="203"/>
        <end position="221"/>
    </location>
</feature>
<dbReference type="Proteomes" id="UP000254978">
    <property type="component" value="Unassembled WGS sequence"/>
</dbReference>
<reference evidence="2 3" key="1">
    <citation type="submission" date="2018-06" db="EMBL/GenBank/DDBJ databases">
        <authorList>
            <consortium name="Pathogen Informatics"/>
            <person name="Doyle S."/>
        </authorList>
    </citation>
    <scope>NUCLEOTIDE SEQUENCE [LARGE SCALE GENOMIC DNA]</scope>
    <source>
        <strain evidence="2 3">NCTC10821</strain>
    </source>
</reference>
<feature type="transmembrane region" description="Helical" evidence="1">
    <location>
        <begin position="121"/>
        <end position="150"/>
    </location>
</feature>
<feature type="transmembrane region" description="Helical" evidence="1">
    <location>
        <begin position="83"/>
        <end position="100"/>
    </location>
</feature>
<dbReference type="InterPro" id="IPR021315">
    <property type="entry name" value="Gap/Sap"/>
</dbReference>
<keyword evidence="1" id="KW-0472">Membrane</keyword>
<dbReference type="RefSeq" id="WP_115279318.1">
    <property type="nucleotide sequence ID" value="NZ_AP022600.1"/>
</dbReference>
<name>A0A378TH94_9MYCO</name>
<feature type="transmembrane region" description="Helical" evidence="1">
    <location>
        <begin position="162"/>
        <end position="183"/>
    </location>
</feature>
<feature type="transmembrane region" description="Helical" evidence="1">
    <location>
        <begin position="14"/>
        <end position="35"/>
    </location>
</feature>
<dbReference type="Pfam" id="PF11139">
    <property type="entry name" value="SfLAP"/>
    <property type="match status" value="1"/>
</dbReference>
<evidence type="ECO:0000313" key="3">
    <source>
        <dbReference type="Proteomes" id="UP000254978"/>
    </source>
</evidence>
<protein>
    <submittedName>
        <fullName evidence="2">Putative threonine efflux protein</fullName>
    </submittedName>
</protein>
<keyword evidence="1" id="KW-1133">Transmembrane helix</keyword>
<organism evidence="2 3">
    <name type="scientific">Mycolicibacterium tokaiense</name>
    <dbReference type="NCBI Taxonomy" id="39695"/>
    <lineage>
        <taxon>Bacteria</taxon>
        <taxon>Bacillati</taxon>
        <taxon>Actinomycetota</taxon>
        <taxon>Actinomycetes</taxon>
        <taxon>Mycobacteriales</taxon>
        <taxon>Mycobacteriaceae</taxon>
        <taxon>Mycolicibacterium</taxon>
    </lineage>
</organism>
<keyword evidence="3" id="KW-1185">Reference proteome</keyword>
<gene>
    <name evidence="2" type="ORF">NCTC10821_03538</name>
</gene>
<evidence type="ECO:0000256" key="1">
    <source>
        <dbReference type="SAM" id="Phobius"/>
    </source>
</evidence>
<dbReference type="AlphaFoldDB" id="A0A378TH94"/>
<sequence>MNVEGTGHTMWVELTSLALVIAVSPASVVPAILMLHTPRPLAAGWAFAAGWSFSLVVATGLFIRISGRFNDGGNSPPHWLRPATLVLAVLLILTGLVTWMRRGRSSRAPAWLRAVDSVTPWRALAAAPVLVSLNPKVLSACAAAGFTLAATEKASSSHWGGAIGFALLASVTVILPVLSYAVWRERMDGPLQRLKVGMERHNAAILAVILLVVGLMLLLQAV</sequence>
<keyword evidence="1" id="KW-0812">Transmembrane</keyword>
<proteinExistence type="predicted"/>
<dbReference type="EMBL" id="UGQT01000001">
    <property type="protein sequence ID" value="STZ60000.1"/>
    <property type="molecule type" value="Genomic_DNA"/>
</dbReference>
<dbReference type="OrthoDB" id="4753036at2"/>
<evidence type="ECO:0000313" key="2">
    <source>
        <dbReference type="EMBL" id="STZ60000.1"/>
    </source>
</evidence>
<accession>A0A378TH94</accession>
<feature type="transmembrane region" description="Helical" evidence="1">
    <location>
        <begin position="42"/>
        <end position="63"/>
    </location>
</feature>